<accession>A0AAD4CD54</accession>
<organism evidence="1 2">
    <name type="scientific">Aspergillus nanangensis</name>
    <dbReference type="NCBI Taxonomy" id="2582783"/>
    <lineage>
        <taxon>Eukaryota</taxon>
        <taxon>Fungi</taxon>
        <taxon>Dikarya</taxon>
        <taxon>Ascomycota</taxon>
        <taxon>Pezizomycotina</taxon>
        <taxon>Eurotiomycetes</taxon>
        <taxon>Eurotiomycetidae</taxon>
        <taxon>Eurotiales</taxon>
        <taxon>Aspergillaceae</taxon>
        <taxon>Aspergillus</taxon>
        <taxon>Aspergillus subgen. Circumdati</taxon>
    </lineage>
</organism>
<dbReference type="PANTHER" id="PTHR43591:SF10">
    <property type="entry name" value="ABC TRANSMEMBRANE TYPE-1 DOMAIN-CONTAINING PROTEIN-RELATED"/>
    <property type="match status" value="1"/>
</dbReference>
<proteinExistence type="predicted"/>
<reference evidence="1" key="2">
    <citation type="submission" date="2020-02" db="EMBL/GenBank/DDBJ databases">
        <authorList>
            <person name="Gilchrist C.L.M."/>
            <person name="Chooi Y.-H."/>
        </authorList>
    </citation>
    <scope>NUCLEOTIDE SEQUENCE</scope>
    <source>
        <strain evidence="1">MST-FP2251</strain>
    </source>
</reference>
<gene>
    <name evidence="1" type="ORF">FE257_001945</name>
</gene>
<protein>
    <submittedName>
        <fullName evidence="1">Uncharacterized protein</fullName>
    </submittedName>
</protein>
<dbReference type="AlphaFoldDB" id="A0AAD4CD54"/>
<dbReference type="SUPFAM" id="SSF53335">
    <property type="entry name" value="S-adenosyl-L-methionine-dependent methyltransferases"/>
    <property type="match status" value="1"/>
</dbReference>
<dbReference type="InterPro" id="IPR029063">
    <property type="entry name" value="SAM-dependent_MTases_sf"/>
</dbReference>
<sequence>MDETALKPLQKAITQTMELDENNQHDHHRTYNLDLGEESDSDDLSIKSTKSFEAHNIESVLENDRRYCDDAYFMPNDDVEQTRLNIVHQIYLIMLDGKVTAVPLAKPNPRILDVGTGPGDWAIEMSGLYPNATIIASDIGVFDGGLGNIDLPNVSFQLDDARGEWTYHEPFDLIHLRGLSGAFENWHLIYQQAFKHLAPGGYIEIADEDPAADTVSFPNSEDSYLRIYASAMRSAADESGYARDLNHLHPKVLSAAGFVDIRVLERTIPIGLWPEDPHEKTLGKMALIAFLEGLEAYSLRQLTATGKWSVDQVRDLCEKVKEELLTADQMTARVRIVTARKPFRHKDMKDQRKNDVLNRLMKTLDD</sequence>
<reference evidence="1" key="1">
    <citation type="journal article" date="2019" name="Beilstein J. Org. Chem.">
        <title>Nanangenines: drimane sesquiterpenoids as the dominant metabolite cohort of a novel Australian fungus, Aspergillus nanangensis.</title>
        <authorList>
            <person name="Lacey H.J."/>
            <person name="Gilchrist C.L.M."/>
            <person name="Crombie A."/>
            <person name="Kalaitzis J.A."/>
            <person name="Vuong D."/>
            <person name="Rutledge P.J."/>
            <person name="Turner P."/>
            <person name="Pitt J.I."/>
            <person name="Lacey E."/>
            <person name="Chooi Y.H."/>
            <person name="Piggott A.M."/>
        </authorList>
    </citation>
    <scope>NUCLEOTIDE SEQUENCE</scope>
    <source>
        <strain evidence="1">MST-FP2251</strain>
    </source>
</reference>
<dbReference type="CDD" id="cd02440">
    <property type="entry name" value="AdoMet_MTases"/>
    <property type="match status" value="1"/>
</dbReference>
<dbReference type="Gene3D" id="3.40.50.150">
    <property type="entry name" value="Vaccinia Virus protein VP39"/>
    <property type="match status" value="1"/>
</dbReference>
<comment type="caution">
    <text evidence="1">The sequence shown here is derived from an EMBL/GenBank/DDBJ whole genome shotgun (WGS) entry which is preliminary data.</text>
</comment>
<dbReference type="PANTHER" id="PTHR43591">
    <property type="entry name" value="METHYLTRANSFERASE"/>
    <property type="match status" value="1"/>
</dbReference>
<dbReference type="Proteomes" id="UP001194746">
    <property type="component" value="Unassembled WGS sequence"/>
</dbReference>
<dbReference type="Pfam" id="PF13489">
    <property type="entry name" value="Methyltransf_23"/>
    <property type="match status" value="1"/>
</dbReference>
<dbReference type="GO" id="GO:0008168">
    <property type="term" value="F:methyltransferase activity"/>
    <property type="evidence" value="ECO:0007669"/>
    <property type="project" value="TreeGrafter"/>
</dbReference>
<evidence type="ECO:0000313" key="2">
    <source>
        <dbReference type="Proteomes" id="UP001194746"/>
    </source>
</evidence>
<name>A0AAD4CD54_ASPNN</name>
<evidence type="ECO:0000313" key="1">
    <source>
        <dbReference type="EMBL" id="KAF9884270.1"/>
    </source>
</evidence>
<keyword evidence="2" id="KW-1185">Reference proteome</keyword>
<dbReference type="EMBL" id="VCAU01000128">
    <property type="protein sequence ID" value="KAF9884270.1"/>
    <property type="molecule type" value="Genomic_DNA"/>
</dbReference>